<proteinExistence type="predicted"/>
<accession>A0ABZ2LLT7</accession>
<gene>
    <name evidence="1" type="ORF">LZC94_25960</name>
</gene>
<evidence type="ECO:0000313" key="2">
    <source>
        <dbReference type="Proteomes" id="UP001370348"/>
    </source>
</evidence>
<keyword evidence="2" id="KW-1185">Reference proteome</keyword>
<dbReference type="RefSeq" id="WP_394820920.1">
    <property type="nucleotide sequence ID" value="NZ_CP089984.1"/>
</dbReference>
<evidence type="ECO:0000313" key="1">
    <source>
        <dbReference type="EMBL" id="WXB11305.1"/>
    </source>
</evidence>
<name>A0ABZ2LLT7_9BACT</name>
<protein>
    <submittedName>
        <fullName evidence="1">UPF0262 family protein</fullName>
    </submittedName>
</protein>
<dbReference type="Proteomes" id="UP001370348">
    <property type="component" value="Chromosome"/>
</dbReference>
<dbReference type="Pfam" id="PF06793">
    <property type="entry name" value="UPF0262"/>
    <property type="match status" value="1"/>
</dbReference>
<dbReference type="InterPro" id="IPR008321">
    <property type="entry name" value="UCP032146"/>
</dbReference>
<sequence length="160" mass="18495">MTTIRDIRVPEDLWERASFLRRAEWRATIEDLLHDARLSPKYAGYYLLVTPKEETTSIEFLDEEGEVRASVVVSHSVTEVVLREYLQIIKKMDLEAHETGRLEALDMGKKVVHDAAARELRRTLPDLAEDHATYRKLFTLLVALQVDTTKLVHARSHAMR</sequence>
<dbReference type="EMBL" id="CP089984">
    <property type="protein sequence ID" value="WXB11305.1"/>
    <property type="molecule type" value="Genomic_DNA"/>
</dbReference>
<reference evidence="1 2" key="1">
    <citation type="submission" date="2021-12" db="EMBL/GenBank/DDBJ databases">
        <title>Discovery of the Pendulisporaceae a myxobacterial family with distinct sporulation behavior and unique specialized metabolism.</title>
        <authorList>
            <person name="Garcia R."/>
            <person name="Popoff A."/>
            <person name="Bader C.D."/>
            <person name="Loehr J."/>
            <person name="Walesch S."/>
            <person name="Walt C."/>
            <person name="Boldt J."/>
            <person name="Bunk B."/>
            <person name="Haeckl F.J.F.P.J."/>
            <person name="Gunesch A.P."/>
            <person name="Birkelbach J."/>
            <person name="Nuebel U."/>
            <person name="Pietschmann T."/>
            <person name="Bach T."/>
            <person name="Mueller R."/>
        </authorList>
    </citation>
    <scope>NUCLEOTIDE SEQUENCE [LARGE SCALE GENOMIC DNA]</scope>
    <source>
        <strain evidence="1 2">MSr11954</strain>
    </source>
</reference>
<organism evidence="1 2">
    <name type="scientific">Pendulispora albinea</name>
    <dbReference type="NCBI Taxonomy" id="2741071"/>
    <lineage>
        <taxon>Bacteria</taxon>
        <taxon>Pseudomonadati</taxon>
        <taxon>Myxococcota</taxon>
        <taxon>Myxococcia</taxon>
        <taxon>Myxococcales</taxon>
        <taxon>Sorangiineae</taxon>
        <taxon>Pendulisporaceae</taxon>
        <taxon>Pendulispora</taxon>
    </lineage>
</organism>